<reference evidence="3" key="1">
    <citation type="submission" date="2017-01" db="EMBL/GenBank/DDBJ databases">
        <title>Genome Analysis of Deinococcus marmoris KOPRI26562.</title>
        <authorList>
            <person name="Kim J.H."/>
            <person name="Oh H.-M."/>
        </authorList>
    </citation>
    <scope>NUCLEOTIDE SEQUENCE [LARGE SCALE GENOMIC DNA]</scope>
    <source>
        <strain evidence="3">PAMC 26633</strain>
    </source>
</reference>
<sequence>MKQVSLTIPEIGLIAGTRAAGAACLALLLSNRINPEQRRAIGWTLLAVGVITTVPLVAQVFGKCQAYKSPDER</sequence>
<evidence type="ECO:0000313" key="2">
    <source>
        <dbReference type="EMBL" id="OXC73429.1"/>
    </source>
</evidence>
<evidence type="ECO:0000313" key="3">
    <source>
        <dbReference type="Proteomes" id="UP000214720"/>
    </source>
</evidence>
<evidence type="ECO:0000256" key="1">
    <source>
        <dbReference type="SAM" id="Phobius"/>
    </source>
</evidence>
<gene>
    <name evidence="2" type="ORF">BSU04_36980</name>
</gene>
<comment type="caution">
    <text evidence="2">The sequence shown here is derived from an EMBL/GenBank/DDBJ whole genome shotgun (WGS) entry which is preliminary data.</text>
</comment>
<keyword evidence="1" id="KW-0812">Transmembrane</keyword>
<dbReference type="OrthoDB" id="8856782at2"/>
<dbReference type="EMBL" id="MTHB01000250">
    <property type="protein sequence ID" value="OXC73429.1"/>
    <property type="molecule type" value="Genomic_DNA"/>
</dbReference>
<keyword evidence="1" id="KW-0472">Membrane</keyword>
<keyword evidence="1" id="KW-1133">Transmembrane helix</keyword>
<dbReference type="Proteomes" id="UP000214720">
    <property type="component" value="Unassembled WGS sequence"/>
</dbReference>
<dbReference type="RefSeq" id="WP_089164879.1">
    <property type="nucleotide sequence ID" value="NZ_MTHB01000250.1"/>
</dbReference>
<name>A0A226WRI4_CABSO</name>
<proteinExistence type="predicted"/>
<dbReference type="AlphaFoldDB" id="A0A226WRI4"/>
<protein>
    <submittedName>
        <fullName evidence="2">Uncharacterized protein</fullName>
    </submittedName>
</protein>
<feature type="transmembrane region" description="Helical" evidence="1">
    <location>
        <begin position="41"/>
        <end position="61"/>
    </location>
</feature>
<feature type="transmembrane region" description="Helical" evidence="1">
    <location>
        <begin position="6"/>
        <end position="29"/>
    </location>
</feature>
<organism evidence="2 3">
    <name type="scientific">Caballeronia sordidicola</name>
    <name type="common">Burkholderia sordidicola</name>
    <dbReference type="NCBI Taxonomy" id="196367"/>
    <lineage>
        <taxon>Bacteria</taxon>
        <taxon>Pseudomonadati</taxon>
        <taxon>Pseudomonadota</taxon>
        <taxon>Betaproteobacteria</taxon>
        <taxon>Burkholderiales</taxon>
        <taxon>Burkholderiaceae</taxon>
        <taxon>Caballeronia</taxon>
    </lineage>
</organism>
<accession>A0A226WRI4</accession>